<gene>
    <name evidence="3" type="ORF">EDD39_4215</name>
</gene>
<evidence type="ECO:0000313" key="4">
    <source>
        <dbReference type="Proteomes" id="UP000267408"/>
    </source>
</evidence>
<evidence type="ECO:0000256" key="1">
    <source>
        <dbReference type="SAM" id="MobiDB-lite"/>
    </source>
</evidence>
<dbReference type="Pfam" id="PF13569">
    <property type="entry name" value="DUF4132"/>
    <property type="match status" value="1"/>
</dbReference>
<dbReference type="Proteomes" id="UP000267408">
    <property type="component" value="Unassembled WGS sequence"/>
</dbReference>
<reference evidence="3 4" key="1">
    <citation type="submission" date="2018-11" db="EMBL/GenBank/DDBJ databases">
        <title>Sequencing the genomes of 1000 actinobacteria strains.</title>
        <authorList>
            <person name="Klenk H.-P."/>
        </authorList>
    </citation>
    <scope>NUCLEOTIDE SEQUENCE [LARGE SCALE GENOMIC DNA]</scope>
    <source>
        <strain evidence="3 4">DSM 44780</strain>
    </source>
</reference>
<feature type="compositionally biased region" description="Low complexity" evidence="1">
    <location>
        <begin position="422"/>
        <end position="457"/>
    </location>
</feature>
<proteinExistence type="predicted"/>
<feature type="region of interest" description="Disordered" evidence="1">
    <location>
        <begin position="644"/>
        <end position="672"/>
    </location>
</feature>
<feature type="compositionally biased region" description="Gly residues" evidence="1">
    <location>
        <begin position="644"/>
        <end position="658"/>
    </location>
</feature>
<sequence>MQRGEQGEQVRGGGAAGEDAFAWPAAWRAAVVPRRGGGAVSPAEWPGPDAVAFEDALIAEHREWIEQVCAADESDPALVRAVRAYLGGAADPLGAAGVSAMLPALYADDDAGGAALMDAWTVRHGPAFAARAAAETMEVEYWRSRPGYLRPCLRPADPNQVYSYGEAQSKVLRWARHLLSVADEDAYRAALAEVGAARAGGPQRRVGAAFLFPERTDWVDEWIDELPERPSRPVWSLLVGALGRPEQVDRLLPRLTRYQWWARPAATVADGLGTAAAAMPALALRHLDSGREAGQLAELLLEFPSDEAFGALLARIDDRAVQPVLLRAVERYPVRALRLLAAAVQDGGVTARHLLERSLRGAAASGRLPALLERLDPATAAFLRALPAADPAGPVADVAEWPAVLASPPWQRPRPRPRPAGKPRVPADPTGQDDPTGLTGLTGPTGSIGSIGSTDLTGSTVLTADEEPELRWQDGERELWTEPARRSDAWHSHPEDTDWAAVGAAEFAAARSLWAACQVLWQAPVEVMSPLLADWRPEELYYGLETLRPVLAKYGRAAVPVAVRTALMRPAQLAPLLLPVLDVAAARLMAEGLTTRKSVRSTARSWFARHGTAGALLLVPDALGEPGPRRTAAGQALRLIASGPDGGSGAADGSGAEGHGSRTADGSGAEGHGSGAAALRAAVAGRYGAAAAEAVGAVLAVDPLVGALPARLPEPPPWLDPVLLPPLPLRSGAVLPAAAVRDVLVMLALSKSGAPYPGLALVAEACAPGAWPAFCWAVFEEWRLAGMPARESWALSLLGEFGDDGTARRLAPVVRRWPGQQAGRRAAEGLDVLAAIGTDTALAQLHGIAQRVRYQGVRARAREKIAEVALELGLTPDRLADRLVPDLGLAADGTAVLDYGTRTFTVALDDRLLPYVLDGTGRRRAAPPAPAAKDDPELAPAARKRYAALKKELRVVGAEQTARLETAMVTERAWTADEFRTLFLAHPLLAHLGRRLLWTTGSGAAQAAGAFRIAEDRTFADLDDKPFGLPADAAVRLAHPVRLGADLSAWAELFTDYLVIQPFPQLGRPVRSLTADEAAGHRLPRFEGRTVPAEAAQALARRGPDWSHGETDGDGTRFSLRKLLPDGHRLTVSLDPGLPLGPTAELPDQTLREVWLGTRTGPYSPTARHLRPFARLDPVTASEILADLEELTGLR</sequence>
<name>A0A8G1UQR3_9ACTN</name>
<dbReference type="EMBL" id="RJVJ01000001">
    <property type="protein sequence ID" value="ROR45962.1"/>
    <property type="molecule type" value="Genomic_DNA"/>
</dbReference>
<accession>A0A8G1UQR3</accession>
<dbReference type="AlphaFoldDB" id="A0A8G1UQR3"/>
<dbReference type="RefSeq" id="WP_162870074.1">
    <property type="nucleotide sequence ID" value="NZ_RJVJ01000001.1"/>
</dbReference>
<evidence type="ECO:0000259" key="2">
    <source>
        <dbReference type="Pfam" id="PF13569"/>
    </source>
</evidence>
<organism evidence="3 4">
    <name type="scientific">Kitasatospora cineracea</name>
    <dbReference type="NCBI Taxonomy" id="88074"/>
    <lineage>
        <taxon>Bacteria</taxon>
        <taxon>Bacillati</taxon>
        <taxon>Actinomycetota</taxon>
        <taxon>Actinomycetes</taxon>
        <taxon>Kitasatosporales</taxon>
        <taxon>Streptomycetaceae</taxon>
        <taxon>Kitasatospora</taxon>
    </lineage>
</organism>
<evidence type="ECO:0000313" key="3">
    <source>
        <dbReference type="EMBL" id="ROR45962.1"/>
    </source>
</evidence>
<feature type="domain" description="DUF4132" evidence="2">
    <location>
        <begin position="921"/>
        <end position="1102"/>
    </location>
</feature>
<comment type="caution">
    <text evidence="3">The sequence shown here is derived from an EMBL/GenBank/DDBJ whole genome shotgun (WGS) entry which is preliminary data.</text>
</comment>
<dbReference type="InterPro" id="IPR025406">
    <property type="entry name" value="DUF4132"/>
</dbReference>
<protein>
    <submittedName>
        <fullName evidence="3">Uncharacterized protein DUF4132</fullName>
    </submittedName>
</protein>
<feature type="region of interest" description="Disordered" evidence="1">
    <location>
        <begin position="406"/>
        <end position="457"/>
    </location>
</feature>